<evidence type="ECO:0000259" key="1">
    <source>
        <dbReference type="SMART" id="SM00897"/>
    </source>
</evidence>
<accession>A0ABT1R221</accession>
<proteinExistence type="predicted"/>
<gene>
    <name evidence="3" type="ORF">GB927_004190</name>
</gene>
<dbReference type="InterPro" id="IPR019494">
    <property type="entry name" value="FIST_C"/>
</dbReference>
<feature type="domain" description="FIST C-domain" evidence="2">
    <location>
        <begin position="230"/>
        <end position="359"/>
    </location>
</feature>
<dbReference type="Pfam" id="PF08495">
    <property type="entry name" value="FIST"/>
    <property type="match status" value="1"/>
</dbReference>
<name>A0ABT1R221_9HYPH</name>
<dbReference type="Pfam" id="PF10442">
    <property type="entry name" value="FIST_C"/>
    <property type="match status" value="1"/>
</dbReference>
<evidence type="ECO:0000313" key="3">
    <source>
        <dbReference type="EMBL" id="MCQ4629224.1"/>
    </source>
</evidence>
<evidence type="ECO:0000259" key="2">
    <source>
        <dbReference type="SMART" id="SM01204"/>
    </source>
</evidence>
<reference evidence="3" key="1">
    <citation type="submission" date="2021-07" db="EMBL/GenBank/DDBJ databases">
        <title>Shinella sp. nov., a novel member of the genus Shinella from water.</title>
        <authorList>
            <person name="Deng Y."/>
        </authorList>
    </citation>
    <scope>NUCLEOTIDE SEQUENCE</scope>
    <source>
        <strain evidence="3">CPCC 100929</strain>
    </source>
</reference>
<sequence length="383" mass="41061">MEEQFITRALASAHDAHAVERLASSLGPGPFSLVLLFVSPEADVPGIVSGAAKAWPDARIAGCTTAGEISGAGYEDGSIVAIGFRARHFAAETLLIPDLSQLAASELSEALLHVRQSLARDHGHLPEEFALLFVDGLSAREDELASVLAAGTGAMPLIGGSAGDGTNFRETLVFDGRQLLANAAVISVMRGACPLRAFKMDHIRPTERRMVVTEADPAARIVRKINAEPAVQEYARLIGMQPESVDTLTFAIHPLTVRMGERHHVRAIQRVLPSGELLFFSAIDEGMVLTIAEPHDLVDHLAGELQALKQPGNPVAVLAFDCILRRVEAQEKQMTGRVSELLRHHGVIGFSTYGEQIGPMHINHTMTGFAFYPPGTILSGSDP</sequence>
<protein>
    <submittedName>
        <fullName evidence="3">FIST C-terminal domain-containing protein</fullName>
    </submittedName>
</protein>
<evidence type="ECO:0000313" key="4">
    <source>
        <dbReference type="Proteomes" id="UP000996601"/>
    </source>
</evidence>
<organism evidence="3 4">
    <name type="scientific">Shinella lacus</name>
    <dbReference type="NCBI Taxonomy" id="2654216"/>
    <lineage>
        <taxon>Bacteria</taxon>
        <taxon>Pseudomonadati</taxon>
        <taxon>Pseudomonadota</taxon>
        <taxon>Alphaproteobacteria</taxon>
        <taxon>Hyphomicrobiales</taxon>
        <taxon>Rhizobiaceae</taxon>
        <taxon>Shinella</taxon>
    </lineage>
</organism>
<dbReference type="Proteomes" id="UP000996601">
    <property type="component" value="Unassembled WGS sequence"/>
</dbReference>
<comment type="caution">
    <text evidence="3">The sequence shown here is derived from an EMBL/GenBank/DDBJ whole genome shotgun (WGS) entry which is preliminary data.</text>
</comment>
<dbReference type="PANTHER" id="PTHR40252:SF2">
    <property type="entry name" value="BLR0328 PROTEIN"/>
    <property type="match status" value="1"/>
</dbReference>
<dbReference type="RefSeq" id="WP_256115327.1">
    <property type="nucleotide sequence ID" value="NZ_WHSB02000001.1"/>
</dbReference>
<dbReference type="PANTHER" id="PTHR40252">
    <property type="entry name" value="BLR0328 PROTEIN"/>
    <property type="match status" value="1"/>
</dbReference>
<dbReference type="EMBL" id="WHSB02000001">
    <property type="protein sequence ID" value="MCQ4629224.1"/>
    <property type="molecule type" value="Genomic_DNA"/>
</dbReference>
<dbReference type="SMART" id="SM01204">
    <property type="entry name" value="FIST_C"/>
    <property type="match status" value="1"/>
</dbReference>
<keyword evidence="4" id="KW-1185">Reference proteome</keyword>
<dbReference type="InterPro" id="IPR013702">
    <property type="entry name" value="FIST_domain_N"/>
</dbReference>
<feature type="domain" description="FIST" evidence="1">
    <location>
        <begin position="29"/>
        <end position="229"/>
    </location>
</feature>
<dbReference type="SMART" id="SM00897">
    <property type="entry name" value="FIST"/>
    <property type="match status" value="1"/>
</dbReference>